<name>A0ABS4JRA7_9FIRM</name>
<protein>
    <submittedName>
        <fullName evidence="3">2-(1,2-epoxy-1,2-dihydrophenyl)acetyl-CoA isomerase</fullName>
        <ecNumber evidence="3">5.3.3.18</ecNumber>
    </submittedName>
</protein>
<organism evidence="3 4">
    <name type="scientific">Symbiobacterium terraclitae</name>
    <dbReference type="NCBI Taxonomy" id="557451"/>
    <lineage>
        <taxon>Bacteria</taxon>
        <taxon>Bacillati</taxon>
        <taxon>Bacillota</taxon>
        <taxon>Clostridia</taxon>
        <taxon>Eubacteriales</taxon>
        <taxon>Symbiobacteriaceae</taxon>
        <taxon>Symbiobacterium</taxon>
    </lineage>
</organism>
<dbReference type="InterPro" id="IPR018376">
    <property type="entry name" value="Enoyl-CoA_hyd/isom_CS"/>
</dbReference>
<dbReference type="EMBL" id="JAGGLG010000009">
    <property type="protein sequence ID" value="MBP2018072.1"/>
    <property type="molecule type" value="Genomic_DNA"/>
</dbReference>
<dbReference type="EC" id="5.3.3.18" evidence="3"/>
<dbReference type="Pfam" id="PF00378">
    <property type="entry name" value="ECH_1"/>
    <property type="match status" value="1"/>
</dbReference>
<accession>A0ABS4JRA7</accession>
<evidence type="ECO:0000313" key="4">
    <source>
        <dbReference type="Proteomes" id="UP001519289"/>
    </source>
</evidence>
<dbReference type="Proteomes" id="UP001519289">
    <property type="component" value="Unassembled WGS sequence"/>
</dbReference>
<dbReference type="PROSITE" id="PS00166">
    <property type="entry name" value="ENOYL_COA_HYDRATASE"/>
    <property type="match status" value="1"/>
</dbReference>
<dbReference type="InterPro" id="IPR029045">
    <property type="entry name" value="ClpP/crotonase-like_dom_sf"/>
</dbReference>
<reference evidence="3 4" key="1">
    <citation type="submission" date="2021-03" db="EMBL/GenBank/DDBJ databases">
        <title>Genomic Encyclopedia of Type Strains, Phase IV (KMG-IV): sequencing the most valuable type-strain genomes for metagenomic binning, comparative biology and taxonomic classification.</title>
        <authorList>
            <person name="Goeker M."/>
        </authorList>
    </citation>
    <scope>NUCLEOTIDE SEQUENCE [LARGE SCALE GENOMIC DNA]</scope>
    <source>
        <strain evidence="3 4">DSM 27138</strain>
    </source>
</reference>
<evidence type="ECO:0000313" key="3">
    <source>
        <dbReference type="EMBL" id="MBP2018072.1"/>
    </source>
</evidence>
<dbReference type="InterPro" id="IPR014748">
    <property type="entry name" value="Enoyl-CoA_hydra_C"/>
</dbReference>
<sequence>MGEPVLYTVSEGVCTITLNRPERLNAFNVEQHEGFIGALKEAARDPAVRCVVITGAGRGFCAGQDLADIGNQPIGQIVRRYYNTWIGLIRSLEKPVLAAVNGVAAGAGVSLALACDLVLMAESASLVQAFVNIGLVPDSGASYFLPRLIGYHKAMELALFGDKVSAAEAQALGLCNRVVPDEGFQAAVADWAGRLARGPRSMGWIKRLIGRGLERPLDEVLELEAHLQEAAAASADAREGIRAFSERRAPNFTGR</sequence>
<dbReference type="Gene3D" id="1.10.12.10">
    <property type="entry name" value="Lyase 2-enoyl-coa Hydratase, Chain A, domain 2"/>
    <property type="match status" value="1"/>
</dbReference>
<dbReference type="RefSeq" id="WP_209466206.1">
    <property type="nucleotide sequence ID" value="NZ_JAGGLG010000009.1"/>
</dbReference>
<dbReference type="SUPFAM" id="SSF52096">
    <property type="entry name" value="ClpP/crotonase"/>
    <property type="match status" value="1"/>
</dbReference>
<gene>
    <name evidence="3" type="ORF">J2Z79_001471</name>
</gene>
<dbReference type="InterPro" id="IPR001753">
    <property type="entry name" value="Enoyl-CoA_hydra/iso"/>
</dbReference>
<evidence type="ECO:0000256" key="1">
    <source>
        <dbReference type="ARBA" id="ARBA00005254"/>
    </source>
</evidence>
<dbReference type="Gene3D" id="3.90.226.10">
    <property type="entry name" value="2-enoyl-CoA Hydratase, Chain A, domain 1"/>
    <property type="match status" value="1"/>
</dbReference>
<dbReference type="PANTHER" id="PTHR43459:SF1">
    <property type="entry name" value="EG:BACN32G11.4 PROTEIN"/>
    <property type="match status" value="1"/>
</dbReference>
<dbReference type="CDD" id="cd06558">
    <property type="entry name" value="crotonase-like"/>
    <property type="match status" value="1"/>
</dbReference>
<evidence type="ECO:0000256" key="2">
    <source>
        <dbReference type="RuleBase" id="RU003707"/>
    </source>
</evidence>
<comment type="similarity">
    <text evidence="1 2">Belongs to the enoyl-CoA hydratase/isomerase family.</text>
</comment>
<proteinExistence type="inferred from homology"/>
<comment type="caution">
    <text evidence="3">The sequence shown here is derived from an EMBL/GenBank/DDBJ whole genome shotgun (WGS) entry which is preliminary data.</text>
</comment>
<keyword evidence="3" id="KW-0413">Isomerase</keyword>
<dbReference type="PANTHER" id="PTHR43459">
    <property type="entry name" value="ENOYL-COA HYDRATASE"/>
    <property type="match status" value="1"/>
</dbReference>
<dbReference type="GO" id="GO:0016853">
    <property type="term" value="F:isomerase activity"/>
    <property type="evidence" value="ECO:0007669"/>
    <property type="project" value="UniProtKB-KW"/>
</dbReference>
<keyword evidence="4" id="KW-1185">Reference proteome</keyword>